<feature type="signal peptide" evidence="1">
    <location>
        <begin position="1"/>
        <end position="24"/>
    </location>
</feature>
<accession>A0A2W1L4V9</accession>
<evidence type="ECO:0000313" key="2">
    <source>
        <dbReference type="EMBL" id="PZD93230.1"/>
    </source>
</evidence>
<organism evidence="2 3">
    <name type="scientific">Paenibacillus sambharensis</name>
    <dbReference type="NCBI Taxonomy" id="1803190"/>
    <lineage>
        <taxon>Bacteria</taxon>
        <taxon>Bacillati</taxon>
        <taxon>Bacillota</taxon>
        <taxon>Bacilli</taxon>
        <taxon>Bacillales</taxon>
        <taxon>Paenibacillaceae</taxon>
        <taxon>Paenibacillus</taxon>
    </lineage>
</organism>
<proteinExistence type="predicted"/>
<evidence type="ECO:0008006" key="4">
    <source>
        <dbReference type="Google" id="ProtNLM"/>
    </source>
</evidence>
<dbReference type="OrthoDB" id="2625208at2"/>
<keyword evidence="1" id="KW-0732">Signal</keyword>
<dbReference type="Proteomes" id="UP000249522">
    <property type="component" value="Unassembled WGS sequence"/>
</dbReference>
<dbReference type="AlphaFoldDB" id="A0A2W1L4V9"/>
<dbReference type="EMBL" id="QKRB01000058">
    <property type="protein sequence ID" value="PZD93230.1"/>
    <property type="molecule type" value="Genomic_DNA"/>
</dbReference>
<name>A0A2W1L4V9_9BACL</name>
<evidence type="ECO:0000256" key="1">
    <source>
        <dbReference type="SAM" id="SignalP"/>
    </source>
</evidence>
<reference evidence="2 3" key="1">
    <citation type="submission" date="2018-06" db="EMBL/GenBank/DDBJ databases">
        <title>Paenibacillus imtechensis sp. nov.</title>
        <authorList>
            <person name="Pinnaka A.K."/>
            <person name="Singh H."/>
            <person name="Kaur M."/>
        </authorList>
    </citation>
    <scope>NUCLEOTIDE SEQUENCE [LARGE SCALE GENOMIC DNA]</scope>
    <source>
        <strain evidence="2 3">SMB1</strain>
    </source>
</reference>
<dbReference type="RefSeq" id="WP_111149606.1">
    <property type="nucleotide sequence ID" value="NZ_QKRB01000058.1"/>
</dbReference>
<gene>
    <name evidence="2" type="ORF">DNH61_24610</name>
</gene>
<protein>
    <recommendedName>
        <fullName evidence="4">Surface layer protein A domain-containing protein</fullName>
    </recommendedName>
</protein>
<feature type="chain" id="PRO_5016157274" description="Surface layer protein A domain-containing protein" evidence="1">
    <location>
        <begin position="25"/>
        <end position="129"/>
    </location>
</feature>
<sequence>MKKKLIVSVVTAIALVGAALPAFAAVDPDVTTNAYIDYSQGSTTYVRGKSYARTTNTKMTKLNVQGVFSTSSGSQLESAVVSTTTKGEEAAWYTKDKTYSAKGSYKLNTTSRTYYSGGSYDQDYASTSW</sequence>
<evidence type="ECO:0000313" key="3">
    <source>
        <dbReference type="Proteomes" id="UP000249522"/>
    </source>
</evidence>
<comment type="caution">
    <text evidence="2">The sequence shown here is derived from an EMBL/GenBank/DDBJ whole genome shotgun (WGS) entry which is preliminary data.</text>
</comment>
<keyword evidence="3" id="KW-1185">Reference proteome</keyword>